<dbReference type="EMBL" id="BTRK01000006">
    <property type="protein sequence ID" value="GMR59928.1"/>
    <property type="molecule type" value="Genomic_DNA"/>
</dbReference>
<dbReference type="GO" id="GO:0008830">
    <property type="term" value="F:dTDP-4-dehydrorhamnose 3,5-epimerase activity"/>
    <property type="evidence" value="ECO:0007669"/>
    <property type="project" value="InterPro"/>
</dbReference>
<dbReference type="GO" id="GO:0000271">
    <property type="term" value="P:polysaccharide biosynthetic process"/>
    <property type="evidence" value="ECO:0007669"/>
    <property type="project" value="TreeGrafter"/>
</dbReference>
<protein>
    <recommendedName>
        <fullName evidence="3">dTDP-4-dehydrorhamnose 3,5-epimerase</fullName>
    </recommendedName>
</protein>
<evidence type="ECO:0000313" key="2">
    <source>
        <dbReference type="Proteomes" id="UP001328107"/>
    </source>
</evidence>
<dbReference type="InterPro" id="IPR014710">
    <property type="entry name" value="RmlC-like_jellyroll"/>
</dbReference>
<dbReference type="SUPFAM" id="SSF51182">
    <property type="entry name" value="RmlC-like cupins"/>
    <property type="match status" value="1"/>
</dbReference>
<dbReference type="Pfam" id="PF00908">
    <property type="entry name" value="dTDP_sugar_isom"/>
    <property type="match status" value="1"/>
</dbReference>
<name>A0AAN5DAI0_9BILA</name>
<evidence type="ECO:0000313" key="1">
    <source>
        <dbReference type="EMBL" id="GMR59928.1"/>
    </source>
</evidence>
<dbReference type="InterPro" id="IPR000888">
    <property type="entry name" value="RmlC-like"/>
</dbReference>
<reference evidence="2" key="1">
    <citation type="submission" date="2022-10" db="EMBL/GenBank/DDBJ databases">
        <title>Genome assembly of Pristionchus species.</title>
        <authorList>
            <person name="Yoshida K."/>
            <person name="Sommer R.J."/>
        </authorList>
    </citation>
    <scope>NUCLEOTIDE SEQUENCE [LARGE SCALE GENOMIC DNA]</scope>
    <source>
        <strain evidence="2">RS5460</strain>
    </source>
</reference>
<proteinExistence type="predicted"/>
<dbReference type="CDD" id="cd00438">
    <property type="entry name" value="cupin_RmlC"/>
    <property type="match status" value="1"/>
</dbReference>
<sequence length="208" mass="23485">FNSDIISVPIERCYNLSQMEVIARPLPEVENIDELEGVKIIKPKIFPDARGFFSETYNAKEWKELLGFDQTFVQDNHSFSHHGVTRGMHAQPGMGKLVSVTLGRIFDVIVDARPGSTTFGKWKGVFLDGENKHSLWVPDGFLHGFQVVSKEGAHVVYKCSGVFNSKTEFGIDPFDSTLSIEWPESDPAKCIISERDRKHPPFETLKRS</sequence>
<dbReference type="PANTHER" id="PTHR21047:SF2">
    <property type="entry name" value="THYMIDINE DIPHOSPHO-4-KETO-RHAMNOSE 3,5-EPIMERASE"/>
    <property type="match status" value="1"/>
</dbReference>
<comment type="caution">
    <text evidence="1">The sequence shown here is derived from an EMBL/GenBank/DDBJ whole genome shotgun (WGS) entry which is preliminary data.</text>
</comment>
<dbReference type="AlphaFoldDB" id="A0AAN5DAI0"/>
<accession>A0AAN5DAI0</accession>
<feature type="non-terminal residue" evidence="1">
    <location>
        <position position="1"/>
    </location>
</feature>
<dbReference type="GO" id="GO:0005829">
    <property type="term" value="C:cytosol"/>
    <property type="evidence" value="ECO:0007669"/>
    <property type="project" value="TreeGrafter"/>
</dbReference>
<dbReference type="InterPro" id="IPR011051">
    <property type="entry name" value="RmlC_Cupin_sf"/>
</dbReference>
<dbReference type="NCBIfam" id="TIGR01221">
    <property type="entry name" value="rmlC"/>
    <property type="match status" value="1"/>
</dbReference>
<dbReference type="Gene3D" id="2.60.120.10">
    <property type="entry name" value="Jelly Rolls"/>
    <property type="match status" value="1"/>
</dbReference>
<dbReference type="PANTHER" id="PTHR21047">
    <property type="entry name" value="DTDP-6-DEOXY-D-GLUCOSE-3,5 EPIMERASE"/>
    <property type="match status" value="1"/>
</dbReference>
<keyword evidence="2" id="KW-1185">Reference proteome</keyword>
<organism evidence="1 2">
    <name type="scientific">Pristionchus mayeri</name>
    <dbReference type="NCBI Taxonomy" id="1317129"/>
    <lineage>
        <taxon>Eukaryota</taxon>
        <taxon>Metazoa</taxon>
        <taxon>Ecdysozoa</taxon>
        <taxon>Nematoda</taxon>
        <taxon>Chromadorea</taxon>
        <taxon>Rhabditida</taxon>
        <taxon>Rhabditina</taxon>
        <taxon>Diplogasteromorpha</taxon>
        <taxon>Diplogasteroidea</taxon>
        <taxon>Neodiplogasteridae</taxon>
        <taxon>Pristionchus</taxon>
    </lineage>
</organism>
<gene>
    <name evidence="1" type="ORF">PMAYCL1PPCAC_30123</name>
</gene>
<dbReference type="Proteomes" id="UP001328107">
    <property type="component" value="Unassembled WGS sequence"/>
</dbReference>
<evidence type="ECO:0008006" key="3">
    <source>
        <dbReference type="Google" id="ProtNLM"/>
    </source>
</evidence>